<keyword evidence="3 6" id="KW-0285">Flavoprotein</keyword>
<dbReference type="Proteomes" id="UP001500957">
    <property type="component" value="Unassembled WGS sequence"/>
</dbReference>
<feature type="domain" description="Acyl-CoA dehydrogenase/oxidase C-terminal" evidence="7">
    <location>
        <begin position="230"/>
        <end position="325"/>
    </location>
</feature>
<dbReference type="InterPro" id="IPR037069">
    <property type="entry name" value="AcylCoA_DH/ox_N_sf"/>
</dbReference>
<comment type="caution">
    <text evidence="10">The sequence shown here is derived from an EMBL/GenBank/DDBJ whole genome shotgun (WGS) entry which is preliminary data.</text>
</comment>
<evidence type="ECO:0000256" key="4">
    <source>
        <dbReference type="ARBA" id="ARBA00022827"/>
    </source>
</evidence>
<dbReference type="SUPFAM" id="SSF47203">
    <property type="entry name" value="Acyl-CoA dehydrogenase C-terminal domain-like"/>
    <property type="match status" value="1"/>
</dbReference>
<dbReference type="SUPFAM" id="SSF56645">
    <property type="entry name" value="Acyl-CoA dehydrogenase NM domain-like"/>
    <property type="match status" value="1"/>
</dbReference>
<evidence type="ECO:0000313" key="11">
    <source>
        <dbReference type="Proteomes" id="UP001500957"/>
    </source>
</evidence>
<dbReference type="PANTHER" id="PTHR43292:SF4">
    <property type="entry name" value="ACYL-COA DEHYDROGENASE FADE34"/>
    <property type="match status" value="1"/>
</dbReference>
<evidence type="ECO:0000259" key="8">
    <source>
        <dbReference type="Pfam" id="PF02770"/>
    </source>
</evidence>
<dbReference type="InterPro" id="IPR009075">
    <property type="entry name" value="AcylCo_DH/oxidase_C"/>
</dbReference>
<dbReference type="Pfam" id="PF00441">
    <property type="entry name" value="Acyl-CoA_dh_1"/>
    <property type="match status" value="1"/>
</dbReference>
<evidence type="ECO:0000259" key="9">
    <source>
        <dbReference type="Pfam" id="PF02771"/>
    </source>
</evidence>
<feature type="domain" description="Acyl-CoA oxidase/dehydrogenase middle" evidence="8">
    <location>
        <begin position="127"/>
        <end position="204"/>
    </location>
</feature>
<evidence type="ECO:0000256" key="6">
    <source>
        <dbReference type="RuleBase" id="RU362125"/>
    </source>
</evidence>
<evidence type="ECO:0000256" key="1">
    <source>
        <dbReference type="ARBA" id="ARBA00001974"/>
    </source>
</evidence>
<protein>
    <submittedName>
        <fullName evidence="10">Acyl-CoA dehydrogenase family protein</fullName>
    </submittedName>
</protein>
<dbReference type="Pfam" id="PF02770">
    <property type="entry name" value="Acyl-CoA_dh_M"/>
    <property type="match status" value="1"/>
</dbReference>
<evidence type="ECO:0000256" key="5">
    <source>
        <dbReference type="ARBA" id="ARBA00023002"/>
    </source>
</evidence>
<evidence type="ECO:0000256" key="3">
    <source>
        <dbReference type="ARBA" id="ARBA00022630"/>
    </source>
</evidence>
<keyword evidence="11" id="KW-1185">Reference proteome</keyword>
<gene>
    <name evidence="10" type="ORF">GCM10009547_18090</name>
</gene>
<dbReference type="Gene3D" id="2.40.110.10">
    <property type="entry name" value="Butyryl-CoA Dehydrogenase, subunit A, domain 2"/>
    <property type="match status" value="1"/>
</dbReference>
<dbReference type="Gene3D" id="1.20.140.10">
    <property type="entry name" value="Butyryl-CoA Dehydrogenase, subunit A, domain 3"/>
    <property type="match status" value="1"/>
</dbReference>
<dbReference type="InterPro" id="IPR006091">
    <property type="entry name" value="Acyl-CoA_Oxase/DH_mid-dom"/>
</dbReference>
<dbReference type="InterPro" id="IPR009100">
    <property type="entry name" value="AcylCoA_DH/oxidase_NM_dom_sf"/>
</dbReference>
<dbReference type="Pfam" id="PF02771">
    <property type="entry name" value="Acyl-CoA_dh_N"/>
    <property type="match status" value="1"/>
</dbReference>
<comment type="cofactor">
    <cofactor evidence="1 6">
        <name>FAD</name>
        <dbReference type="ChEBI" id="CHEBI:57692"/>
    </cofactor>
</comment>
<sequence>MTFALEPEGSAVLAEVAELVETYGREEILALRAEVEALGAERHAESFHRELAKRNLLAIGLPEPWGRSAGPTERYALHETLDAAGMPTYSLELNETMAGMIARQGRPELVAEHLPKLLAGEWTYAGGYSEPEAGSDLLALRTRAVREGDEYVVTGTKLWTSSAHLADWIVTIVRTDPESQRHRGLSILVIDAKAPGVTIDAVPVVGGWRVNAVSFDAVRVPAAHLLGEENRGWAVISQALTDERTMSFGGRESRLLLARLIHRWAATGEAVDDVRAEALGDLVVELEIERLLNLRAAALGERGEDAAAEASISKVFGSELAQRTAEWVDSALRPRTRCTRDVISTARTGDDISCAGSVDPLVADAAQALRTSTAFTIIGGTSEVQRNVVADRGLGLPR</sequence>
<comment type="similarity">
    <text evidence="2 6">Belongs to the acyl-CoA dehydrogenase family.</text>
</comment>
<proteinExistence type="inferred from homology"/>
<keyword evidence="5 6" id="KW-0560">Oxidoreductase</keyword>
<evidence type="ECO:0000259" key="7">
    <source>
        <dbReference type="Pfam" id="PF00441"/>
    </source>
</evidence>
<dbReference type="RefSeq" id="WP_344603822.1">
    <property type="nucleotide sequence ID" value="NZ_BAAAHE010000014.1"/>
</dbReference>
<dbReference type="Gene3D" id="1.10.540.10">
    <property type="entry name" value="Acyl-CoA dehydrogenase/oxidase, N-terminal domain"/>
    <property type="match status" value="1"/>
</dbReference>
<feature type="domain" description="Acyl-CoA dehydrogenase/oxidase N-terminal" evidence="9">
    <location>
        <begin position="15"/>
        <end position="121"/>
    </location>
</feature>
<dbReference type="EMBL" id="BAAAHE010000014">
    <property type="protein sequence ID" value="GAA0616424.1"/>
    <property type="molecule type" value="Genomic_DNA"/>
</dbReference>
<dbReference type="PANTHER" id="PTHR43292">
    <property type="entry name" value="ACYL-COA DEHYDROGENASE"/>
    <property type="match status" value="1"/>
</dbReference>
<dbReference type="InterPro" id="IPR046373">
    <property type="entry name" value="Acyl-CoA_Oxase/DH_mid-dom_sf"/>
</dbReference>
<accession>A0ABP3RTW9</accession>
<reference evidence="11" key="1">
    <citation type="journal article" date="2019" name="Int. J. Syst. Evol. Microbiol.">
        <title>The Global Catalogue of Microorganisms (GCM) 10K type strain sequencing project: providing services to taxonomists for standard genome sequencing and annotation.</title>
        <authorList>
            <consortium name="The Broad Institute Genomics Platform"/>
            <consortium name="The Broad Institute Genome Sequencing Center for Infectious Disease"/>
            <person name="Wu L."/>
            <person name="Ma J."/>
        </authorList>
    </citation>
    <scope>NUCLEOTIDE SEQUENCE [LARGE SCALE GENOMIC DNA]</scope>
    <source>
        <strain evidence="11">JCM 10671</strain>
    </source>
</reference>
<evidence type="ECO:0000313" key="10">
    <source>
        <dbReference type="EMBL" id="GAA0616424.1"/>
    </source>
</evidence>
<name>A0ABP3RTW9_9ACTN</name>
<keyword evidence="4 6" id="KW-0274">FAD</keyword>
<dbReference type="InterPro" id="IPR013786">
    <property type="entry name" value="AcylCoA_DH/ox_N"/>
</dbReference>
<dbReference type="InterPro" id="IPR052161">
    <property type="entry name" value="Mycobact_Acyl-CoA_DH"/>
</dbReference>
<dbReference type="InterPro" id="IPR036250">
    <property type="entry name" value="AcylCo_DH-like_C"/>
</dbReference>
<organism evidence="10 11">
    <name type="scientific">Sporichthya brevicatena</name>
    <dbReference type="NCBI Taxonomy" id="171442"/>
    <lineage>
        <taxon>Bacteria</taxon>
        <taxon>Bacillati</taxon>
        <taxon>Actinomycetota</taxon>
        <taxon>Actinomycetes</taxon>
        <taxon>Sporichthyales</taxon>
        <taxon>Sporichthyaceae</taxon>
        <taxon>Sporichthya</taxon>
    </lineage>
</organism>
<evidence type="ECO:0000256" key="2">
    <source>
        <dbReference type="ARBA" id="ARBA00009347"/>
    </source>
</evidence>